<gene>
    <name evidence="1" type="ORF">SAMN05192573_11814</name>
</gene>
<dbReference type="RefSeq" id="WP_091174161.1">
    <property type="nucleotide sequence ID" value="NZ_FNCG01000018.1"/>
</dbReference>
<dbReference type="STRING" id="551996.SAMN05192573_11814"/>
<dbReference type="CDD" id="cd00093">
    <property type="entry name" value="HTH_XRE"/>
    <property type="match status" value="1"/>
</dbReference>
<protein>
    <submittedName>
        <fullName evidence="1">Uncharacterized protein</fullName>
    </submittedName>
</protein>
<keyword evidence="2" id="KW-1185">Reference proteome</keyword>
<proteinExistence type="predicted"/>
<dbReference type="AlphaFoldDB" id="A0A1G8J6Q5"/>
<sequence length="122" mass="14672">MEKHYGQIIEYVIRKKGYNISDLARSLDINRRSLYNWFNQKDLSAAHIFKIGNVIRHDFSVEFPDMFTKDDFKFINQRYADNILVSTTQQQLTDWKEKYLRLLEEYDTAVLITDKKWLVTAK</sequence>
<dbReference type="EMBL" id="FNCG01000018">
    <property type="protein sequence ID" value="SDI26856.1"/>
    <property type="molecule type" value="Genomic_DNA"/>
</dbReference>
<reference evidence="2" key="1">
    <citation type="submission" date="2016-10" db="EMBL/GenBank/DDBJ databases">
        <authorList>
            <person name="Varghese N."/>
            <person name="Submissions S."/>
        </authorList>
    </citation>
    <scope>NUCLEOTIDE SEQUENCE [LARGE SCALE GENOMIC DNA]</scope>
    <source>
        <strain evidence="2">Gh-67</strain>
    </source>
</reference>
<organism evidence="1 2">
    <name type="scientific">Mucilaginibacter gossypii</name>
    <dbReference type="NCBI Taxonomy" id="551996"/>
    <lineage>
        <taxon>Bacteria</taxon>
        <taxon>Pseudomonadati</taxon>
        <taxon>Bacteroidota</taxon>
        <taxon>Sphingobacteriia</taxon>
        <taxon>Sphingobacteriales</taxon>
        <taxon>Sphingobacteriaceae</taxon>
        <taxon>Mucilaginibacter</taxon>
    </lineage>
</organism>
<evidence type="ECO:0000313" key="2">
    <source>
        <dbReference type="Proteomes" id="UP000199705"/>
    </source>
</evidence>
<dbReference type="Proteomes" id="UP000199705">
    <property type="component" value="Unassembled WGS sequence"/>
</dbReference>
<accession>A0A1G8J6Q5</accession>
<dbReference type="Gene3D" id="1.10.10.60">
    <property type="entry name" value="Homeodomain-like"/>
    <property type="match status" value="1"/>
</dbReference>
<dbReference type="InterPro" id="IPR001387">
    <property type="entry name" value="Cro/C1-type_HTH"/>
</dbReference>
<name>A0A1G8J6Q5_9SPHI</name>
<evidence type="ECO:0000313" key="1">
    <source>
        <dbReference type="EMBL" id="SDI26856.1"/>
    </source>
</evidence>
<dbReference type="SUPFAM" id="SSF46689">
    <property type="entry name" value="Homeodomain-like"/>
    <property type="match status" value="1"/>
</dbReference>
<dbReference type="InterPro" id="IPR009057">
    <property type="entry name" value="Homeodomain-like_sf"/>
</dbReference>